<dbReference type="Proteomes" id="UP000821845">
    <property type="component" value="Chromosome 3"/>
</dbReference>
<organism evidence="1 2">
    <name type="scientific">Hyalomma asiaticum</name>
    <name type="common">Tick</name>
    <dbReference type="NCBI Taxonomy" id="266040"/>
    <lineage>
        <taxon>Eukaryota</taxon>
        <taxon>Metazoa</taxon>
        <taxon>Ecdysozoa</taxon>
        <taxon>Arthropoda</taxon>
        <taxon>Chelicerata</taxon>
        <taxon>Arachnida</taxon>
        <taxon>Acari</taxon>
        <taxon>Parasitiformes</taxon>
        <taxon>Ixodida</taxon>
        <taxon>Ixodoidea</taxon>
        <taxon>Ixodidae</taxon>
        <taxon>Hyalomminae</taxon>
        <taxon>Hyalomma</taxon>
    </lineage>
</organism>
<evidence type="ECO:0000313" key="1">
    <source>
        <dbReference type="EMBL" id="KAH6935691.1"/>
    </source>
</evidence>
<gene>
    <name evidence="1" type="ORF">HPB50_008137</name>
</gene>
<proteinExistence type="predicted"/>
<protein>
    <submittedName>
        <fullName evidence="1">Uncharacterized protein</fullName>
    </submittedName>
</protein>
<sequence>MRVLGRHAQQTVSVSVALSKLKRAVRSITGLGRIARSKEGMTEADTLRLVHAFVISRITYAPPFQATRRTEIDQVYKFIRIACKAALGIPECTRHSRMPPIPRAE</sequence>
<dbReference type="EMBL" id="CM023483">
    <property type="protein sequence ID" value="KAH6935691.1"/>
    <property type="molecule type" value="Genomic_DNA"/>
</dbReference>
<accession>A0ACB7SP06</accession>
<comment type="caution">
    <text evidence="1">The sequence shown here is derived from an EMBL/GenBank/DDBJ whole genome shotgun (WGS) entry which is preliminary data.</text>
</comment>
<evidence type="ECO:0000313" key="2">
    <source>
        <dbReference type="Proteomes" id="UP000821845"/>
    </source>
</evidence>
<keyword evidence="2" id="KW-1185">Reference proteome</keyword>
<reference evidence="1" key="1">
    <citation type="submission" date="2020-05" db="EMBL/GenBank/DDBJ databases">
        <title>Large-scale comparative analyses of tick genomes elucidate their genetic diversity and vector capacities.</title>
        <authorList>
            <person name="Jia N."/>
            <person name="Wang J."/>
            <person name="Shi W."/>
            <person name="Du L."/>
            <person name="Sun Y."/>
            <person name="Zhan W."/>
            <person name="Jiang J."/>
            <person name="Wang Q."/>
            <person name="Zhang B."/>
            <person name="Ji P."/>
            <person name="Sakyi L.B."/>
            <person name="Cui X."/>
            <person name="Yuan T."/>
            <person name="Jiang B."/>
            <person name="Yang W."/>
            <person name="Lam T.T.-Y."/>
            <person name="Chang Q."/>
            <person name="Ding S."/>
            <person name="Wang X."/>
            <person name="Zhu J."/>
            <person name="Ruan X."/>
            <person name="Zhao L."/>
            <person name="Wei J."/>
            <person name="Que T."/>
            <person name="Du C."/>
            <person name="Cheng J."/>
            <person name="Dai P."/>
            <person name="Han X."/>
            <person name="Huang E."/>
            <person name="Gao Y."/>
            <person name="Liu J."/>
            <person name="Shao H."/>
            <person name="Ye R."/>
            <person name="Li L."/>
            <person name="Wei W."/>
            <person name="Wang X."/>
            <person name="Wang C."/>
            <person name="Yang T."/>
            <person name="Huo Q."/>
            <person name="Li W."/>
            <person name="Guo W."/>
            <person name="Chen H."/>
            <person name="Zhou L."/>
            <person name="Ni X."/>
            <person name="Tian J."/>
            <person name="Zhou Y."/>
            <person name="Sheng Y."/>
            <person name="Liu T."/>
            <person name="Pan Y."/>
            <person name="Xia L."/>
            <person name="Li J."/>
            <person name="Zhao F."/>
            <person name="Cao W."/>
        </authorList>
    </citation>
    <scope>NUCLEOTIDE SEQUENCE</scope>
    <source>
        <strain evidence="1">Hyas-2018</strain>
    </source>
</reference>
<name>A0ACB7SP06_HYAAI</name>